<sequence length="360" mass="41996">MLHWVSGIASFSDYTHYDRGAREPMEREEQKRKKEEGKEDGTAGLRCCKCKRLSVWRIKLRQCGHFACIECILEHLQYWIKEESKARIKCLKRTCPKRIHENDIDAVLDPQNNDLDIFMKRSRREYLQHEHRKHSIYYAFGGLIKRCPLCKALYTEYDGCNFVECVNIRCKQRFCWACNEPTESLQHFVGGGCKLGWDDLFRICFILKFLAFTEGCFLIIFVPLVSTTLLYFGPLFVLFTLPYQIISLFRECMRRLDKPPWAVTALAVSLYPFMMLASVPFAVGSLLFLIPLSTAYCAIAIVKCIPVFSRACDILYLLSTFAGCFGLDQWRTILRENYEANRQRDVEIAQQEAELSERRV</sequence>
<dbReference type="Gene3D" id="1.20.120.1750">
    <property type="match status" value="1"/>
</dbReference>
<name>A0A3P6TUM5_LITSI</name>
<dbReference type="AlphaFoldDB" id="A0A3P6TUM5"/>
<dbReference type="SUPFAM" id="SSF57850">
    <property type="entry name" value="RING/U-box"/>
    <property type="match status" value="2"/>
</dbReference>
<dbReference type="STRING" id="42156.A0A3P6TUM5"/>
<gene>
    <name evidence="2" type="ORF">NLS_LOCUS5908</name>
</gene>
<evidence type="ECO:0000256" key="1">
    <source>
        <dbReference type="SAM" id="Phobius"/>
    </source>
</evidence>
<reference evidence="2 3" key="1">
    <citation type="submission" date="2018-08" db="EMBL/GenBank/DDBJ databases">
        <authorList>
            <person name="Laetsch R D."/>
            <person name="Stevens L."/>
            <person name="Kumar S."/>
            <person name="Blaxter L. M."/>
        </authorList>
    </citation>
    <scope>NUCLEOTIDE SEQUENCE [LARGE SCALE GENOMIC DNA]</scope>
</reference>
<dbReference type="Gene3D" id="3.30.40.10">
    <property type="entry name" value="Zinc/RING finger domain, C3HC4 (zinc finger)"/>
    <property type="match status" value="1"/>
</dbReference>
<organism evidence="2 3">
    <name type="scientific">Litomosoides sigmodontis</name>
    <name type="common">Filarial nematode worm</name>
    <dbReference type="NCBI Taxonomy" id="42156"/>
    <lineage>
        <taxon>Eukaryota</taxon>
        <taxon>Metazoa</taxon>
        <taxon>Ecdysozoa</taxon>
        <taxon>Nematoda</taxon>
        <taxon>Chromadorea</taxon>
        <taxon>Rhabditida</taxon>
        <taxon>Spirurina</taxon>
        <taxon>Spiruromorpha</taxon>
        <taxon>Filarioidea</taxon>
        <taxon>Onchocercidae</taxon>
        <taxon>Litomosoides</taxon>
    </lineage>
</organism>
<accession>A0A3P6TUM5</accession>
<protein>
    <submittedName>
        <fullName evidence="2">Uncharacterized protein</fullName>
    </submittedName>
</protein>
<keyword evidence="1" id="KW-0472">Membrane</keyword>
<dbReference type="Proteomes" id="UP000277928">
    <property type="component" value="Unassembled WGS sequence"/>
</dbReference>
<dbReference type="OrthoDB" id="10009520at2759"/>
<keyword evidence="1" id="KW-0812">Transmembrane</keyword>
<keyword evidence="1" id="KW-1133">Transmembrane helix</keyword>
<feature type="transmembrane region" description="Helical" evidence="1">
    <location>
        <begin position="261"/>
        <end position="282"/>
    </location>
</feature>
<feature type="transmembrane region" description="Helical" evidence="1">
    <location>
        <begin position="288"/>
        <end position="308"/>
    </location>
</feature>
<proteinExistence type="predicted"/>
<evidence type="ECO:0000313" key="2">
    <source>
        <dbReference type="EMBL" id="VDK82780.1"/>
    </source>
</evidence>
<dbReference type="InterPro" id="IPR013083">
    <property type="entry name" value="Znf_RING/FYVE/PHD"/>
</dbReference>
<dbReference type="EMBL" id="UYRX01000478">
    <property type="protein sequence ID" value="VDK82780.1"/>
    <property type="molecule type" value="Genomic_DNA"/>
</dbReference>
<evidence type="ECO:0000313" key="3">
    <source>
        <dbReference type="Proteomes" id="UP000277928"/>
    </source>
</evidence>
<keyword evidence="3" id="KW-1185">Reference proteome</keyword>
<dbReference type="OMA" id="CPKRIHE"/>